<reference evidence="2" key="1">
    <citation type="submission" date="2023-03" db="EMBL/GenBank/DDBJ databases">
        <title>Massive genome expansion in bonnet fungi (Mycena s.s.) driven by repeated elements and novel gene families across ecological guilds.</title>
        <authorList>
            <consortium name="Lawrence Berkeley National Laboratory"/>
            <person name="Harder C.B."/>
            <person name="Miyauchi S."/>
            <person name="Viragh M."/>
            <person name="Kuo A."/>
            <person name="Thoen E."/>
            <person name="Andreopoulos B."/>
            <person name="Lu D."/>
            <person name="Skrede I."/>
            <person name="Drula E."/>
            <person name="Henrissat B."/>
            <person name="Morin E."/>
            <person name="Kohler A."/>
            <person name="Barry K."/>
            <person name="LaButti K."/>
            <person name="Morin E."/>
            <person name="Salamov A."/>
            <person name="Lipzen A."/>
            <person name="Mereny Z."/>
            <person name="Hegedus B."/>
            <person name="Baldrian P."/>
            <person name="Stursova M."/>
            <person name="Weitz H."/>
            <person name="Taylor A."/>
            <person name="Grigoriev I.V."/>
            <person name="Nagy L.G."/>
            <person name="Martin F."/>
            <person name="Kauserud H."/>
        </authorList>
    </citation>
    <scope>NUCLEOTIDE SEQUENCE</scope>
    <source>
        <strain evidence="2">CBHHK002</strain>
    </source>
</reference>
<feature type="region of interest" description="Disordered" evidence="1">
    <location>
        <begin position="1"/>
        <end position="26"/>
    </location>
</feature>
<evidence type="ECO:0000313" key="2">
    <source>
        <dbReference type="EMBL" id="KAJ7300934.1"/>
    </source>
</evidence>
<proteinExistence type="predicted"/>
<name>A0AAD6YX04_9AGAR</name>
<sequence>MDNQPHESADSTANSTPHNLESHSQGSVMFSGNQAFTVNGGTFTSVTNQCLARVPSDFRMIPLGDIDLRHEIQVDQGVVGRRRGQGCIRRVYSAKVQSRKSDFTVAMYQGDGAEEDWRQAIAEHVSIRHPNIIQIYGTVHSGGIYATLYHDELVPFRQFLDSYRYSHFATVYFYACCRADFLAAENYVNFTFQQPLGDNYTAWIRRSSGQLCAELIPSDTLPPVFHYYPLGILCSHRISSASDTELMVVESLTMEEYHDICFLNLSQFRKISIFTSTTVNLGAIIACSSGDPLEGPVEIAYTPNVDFCTPRWQTTKGAERVVMENGWARFKFNDVFNDMFKLDIWYTSSWGPWLSQANHIFQRLRIMSNFDDCVLVCGVRFSFEILGNMEEPPAGFLFLCPLEDFKTSPFSYHWPDSHAFWSLDPSSADRLTLEEATRLGFPTFHCTTELFGHSWDDGVYKGLREFHQGKGFDPYTQDLTRGMKYPLYRLMSEVNEAEEDWDADDESNYMQTSSNSDADAPRKDDWDLDNESNYPQTSDDSNAEACSEEDDNNSDSTNCSFRRARAV</sequence>
<keyword evidence="3" id="KW-1185">Reference proteome</keyword>
<dbReference type="Proteomes" id="UP001218218">
    <property type="component" value="Unassembled WGS sequence"/>
</dbReference>
<feature type="compositionally biased region" description="Polar residues" evidence="1">
    <location>
        <begin position="508"/>
        <end position="517"/>
    </location>
</feature>
<comment type="caution">
    <text evidence="2">The sequence shown here is derived from an EMBL/GenBank/DDBJ whole genome shotgun (WGS) entry which is preliminary data.</text>
</comment>
<accession>A0AAD6YX04</accession>
<feature type="compositionally biased region" description="Polar residues" evidence="1">
    <location>
        <begin position="531"/>
        <end position="540"/>
    </location>
</feature>
<dbReference type="AlphaFoldDB" id="A0AAD6YX04"/>
<feature type="region of interest" description="Disordered" evidence="1">
    <location>
        <begin position="498"/>
        <end position="567"/>
    </location>
</feature>
<evidence type="ECO:0008006" key="4">
    <source>
        <dbReference type="Google" id="ProtNLM"/>
    </source>
</evidence>
<protein>
    <recommendedName>
        <fullName evidence="4">Protein kinase domain-containing protein</fullName>
    </recommendedName>
</protein>
<gene>
    <name evidence="2" type="ORF">DFH08DRAFT_122002</name>
</gene>
<organism evidence="2 3">
    <name type="scientific">Mycena albidolilacea</name>
    <dbReference type="NCBI Taxonomy" id="1033008"/>
    <lineage>
        <taxon>Eukaryota</taxon>
        <taxon>Fungi</taxon>
        <taxon>Dikarya</taxon>
        <taxon>Basidiomycota</taxon>
        <taxon>Agaricomycotina</taxon>
        <taxon>Agaricomycetes</taxon>
        <taxon>Agaricomycetidae</taxon>
        <taxon>Agaricales</taxon>
        <taxon>Marasmiineae</taxon>
        <taxon>Mycenaceae</taxon>
        <taxon>Mycena</taxon>
    </lineage>
</organism>
<evidence type="ECO:0000256" key="1">
    <source>
        <dbReference type="SAM" id="MobiDB-lite"/>
    </source>
</evidence>
<feature type="compositionally biased region" description="Polar residues" evidence="1">
    <location>
        <begin position="10"/>
        <end position="26"/>
    </location>
</feature>
<evidence type="ECO:0000313" key="3">
    <source>
        <dbReference type="Proteomes" id="UP001218218"/>
    </source>
</evidence>
<feature type="compositionally biased region" description="Acidic residues" evidence="1">
    <location>
        <begin position="498"/>
        <end position="507"/>
    </location>
</feature>
<dbReference type="EMBL" id="JARIHO010000148">
    <property type="protein sequence ID" value="KAJ7300934.1"/>
    <property type="molecule type" value="Genomic_DNA"/>
</dbReference>